<evidence type="ECO:0000313" key="3">
    <source>
        <dbReference type="EMBL" id="MBD8079812.1"/>
    </source>
</evidence>
<name>A0A927J108_9MICO</name>
<dbReference type="Proteomes" id="UP000610846">
    <property type="component" value="Unassembled WGS sequence"/>
</dbReference>
<dbReference type="AlphaFoldDB" id="A0A927J108"/>
<dbReference type="Gene3D" id="3.90.180.10">
    <property type="entry name" value="Medium-chain alcohol dehydrogenases, catalytic domain"/>
    <property type="match status" value="1"/>
</dbReference>
<evidence type="ECO:0000256" key="1">
    <source>
        <dbReference type="SAM" id="MobiDB-lite"/>
    </source>
</evidence>
<organism evidence="3 4">
    <name type="scientific">Cellulosimicrobium arenosum</name>
    <dbReference type="NCBI Taxonomy" id="2708133"/>
    <lineage>
        <taxon>Bacteria</taxon>
        <taxon>Bacillati</taxon>
        <taxon>Actinomycetota</taxon>
        <taxon>Actinomycetes</taxon>
        <taxon>Micrococcales</taxon>
        <taxon>Promicromonosporaceae</taxon>
        <taxon>Cellulosimicrobium</taxon>
    </lineage>
</organism>
<evidence type="ECO:0000259" key="2">
    <source>
        <dbReference type="Pfam" id="PF00107"/>
    </source>
</evidence>
<dbReference type="Gene3D" id="3.40.50.720">
    <property type="entry name" value="NAD(P)-binding Rossmann-like Domain"/>
    <property type="match status" value="1"/>
</dbReference>
<sequence>MADGWPTGGRRVADGHGTISTGSGTGRQVEREWSRGRRRTRARHGGCGAPRRDLLAGVGRLDRVEGPCDLRHDPRGGRDDQGARVQPGVLQPVPRDRHGARRRPARRGHDDGRHDPRAHGHRVHARRRARPAPVVARAPRGRDHAGHAAAARRPGARRRPRVVAAAGRRPARPARRTVHPTRRYGYDAALSDKDAPVREQLRGLVPDGVDVFFGNVGGDHLAAALDVMNDGGRVALCGAIAGYNATERTAGPDNMANPITRGLTLRGFTLGGYLDLAPELGRLMTGWFGEGKVAYDETVVDGIDHAVDAFLATMRGGDVGTMVVRVG</sequence>
<dbReference type="PANTHER" id="PTHR43205">
    <property type="entry name" value="PROSTAGLANDIN REDUCTASE"/>
    <property type="match status" value="1"/>
</dbReference>
<dbReference type="Pfam" id="PF00107">
    <property type="entry name" value="ADH_zinc_N"/>
    <property type="match status" value="1"/>
</dbReference>
<reference evidence="3" key="1">
    <citation type="journal article" date="2018" name="Curr. Microbiol.">
        <title>Cellulosimicrobium arenosum sp. nov., Isolated from Marine Sediment Sand.</title>
        <authorList>
            <person name="Oh M."/>
            <person name="Kim J.H."/>
            <person name="Yoon J.H."/>
            <person name="Schumann P."/>
            <person name="Kim W."/>
        </authorList>
    </citation>
    <scope>NUCLEOTIDE SEQUENCE</scope>
    <source>
        <strain evidence="3">KCTC 49039</strain>
    </source>
</reference>
<comment type="caution">
    <text evidence="3">The sequence shown here is derived from an EMBL/GenBank/DDBJ whole genome shotgun (WGS) entry which is preliminary data.</text>
</comment>
<gene>
    <name evidence="3" type="ORF">IF651_12170</name>
</gene>
<dbReference type="InterPro" id="IPR045010">
    <property type="entry name" value="MDR_fam"/>
</dbReference>
<protein>
    <submittedName>
        <fullName evidence="3">Zinc-binding dehydrogenase</fullName>
    </submittedName>
</protein>
<reference evidence="3" key="2">
    <citation type="submission" date="2020-09" db="EMBL/GenBank/DDBJ databases">
        <authorList>
            <person name="Yu Y."/>
        </authorList>
    </citation>
    <scope>NUCLEOTIDE SEQUENCE</scope>
    <source>
        <strain evidence="3">KCTC 49039</strain>
    </source>
</reference>
<evidence type="ECO:0000313" key="4">
    <source>
        <dbReference type="Proteomes" id="UP000610846"/>
    </source>
</evidence>
<dbReference type="GO" id="GO:0016628">
    <property type="term" value="F:oxidoreductase activity, acting on the CH-CH group of donors, NAD or NADP as acceptor"/>
    <property type="evidence" value="ECO:0007669"/>
    <property type="project" value="InterPro"/>
</dbReference>
<dbReference type="SUPFAM" id="SSF51735">
    <property type="entry name" value="NAD(P)-binding Rossmann-fold domains"/>
    <property type="match status" value="1"/>
</dbReference>
<feature type="domain" description="Alcohol dehydrogenase-like C-terminal" evidence="2">
    <location>
        <begin position="182"/>
        <end position="275"/>
    </location>
</feature>
<dbReference type="InterPro" id="IPR036291">
    <property type="entry name" value="NAD(P)-bd_dom_sf"/>
</dbReference>
<dbReference type="PANTHER" id="PTHR43205:SF7">
    <property type="entry name" value="PROSTAGLANDIN REDUCTASE 1"/>
    <property type="match status" value="1"/>
</dbReference>
<feature type="compositionally biased region" description="Basic residues" evidence="1">
    <location>
        <begin position="119"/>
        <end position="130"/>
    </location>
</feature>
<accession>A0A927J108</accession>
<keyword evidence="4" id="KW-1185">Reference proteome</keyword>
<feature type="compositionally biased region" description="Basic and acidic residues" evidence="1">
    <location>
        <begin position="50"/>
        <end position="82"/>
    </location>
</feature>
<proteinExistence type="predicted"/>
<feature type="region of interest" description="Disordered" evidence="1">
    <location>
        <begin position="1"/>
        <end position="175"/>
    </location>
</feature>
<dbReference type="InterPro" id="IPR013149">
    <property type="entry name" value="ADH-like_C"/>
</dbReference>
<dbReference type="EMBL" id="JACYHB010000009">
    <property type="protein sequence ID" value="MBD8079812.1"/>
    <property type="molecule type" value="Genomic_DNA"/>
</dbReference>
<feature type="compositionally biased region" description="Basic and acidic residues" evidence="1">
    <location>
        <begin position="107"/>
        <end position="118"/>
    </location>
</feature>